<keyword evidence="2 5" id="KW-0560">Oxidoreductase</keyword>
<dbReference type="GO" id="GO:0016020">
    <property type="term" value="C:membrane"/>
    <property type="evidence" value="ECO:0007669"/>
    <property type="project" value="TreeGrafter"/>
</dbReference>
<comment type="similarity">
    <text evidence="1 3">Belongs to the short-chain dehydrogenases/reductases (SDR) family.</text>
</comment>
<dbReference type="InterPro" id="IPR057326">
    <property type="entry name" value="KR_dom"/>
</dbReference>
<organism evidence="5 6">
    <name type="scientific">Kingella denitrificans ATCC 33394</name>
    <dbReference type="NCBI Taxonomy" id="888741"/>
    <lineage>
        <taxon>Bacteria</taxon>
        <taxon>Pseudomonadati</taxon>
        <taxon>Pseudomonadota</taxon>
        <taxon>Betaproteobacteria</taxon>
        <taxon>Neisseriales</taxon>
        <taxon>Neisseriaceae</taxon>
        <taxon>Kingella</taxon>
    </lineage>
</organism>
<feature type="domain" description="Ketoreductase" evidence="4">
    <location>
        <begin position="40"/>
        <end position="217"/>
    </location>
</feature>
<dbReference type="PRINTS" id="PR00080">
    <property type="entry name" value="SDRFAMILY"/>
</dbReference>
<gene>
    <name evidence="5" type="ORF">HMPREF9098_0601</name>
</gene>
<dbReference type="Proteomes" id="UP000004088">
    <property type="component" value="Unassembled WGS sequence"/>
</dbReference>
<dbReference type="SMART" id="SM00822">
    <property type="entry name" value="PKS_KR"/>
    <property type="match status" value="1"/>
</dbReference>
<keyword evidence="6" id="KW-1185">Reference proteome</keyword>
<reference evidence="5 6" key="1">
    <citation type="submission" date="2011-01" db="EMBL/GenBank/DDBJ databases">
        <authorList>
            <person name="Muzny D."/>
            <person name="Qin X."/>
            <person name="Deng J."/>
            <person name="Jiang H."/>
            <person name="Liu Y."/>
            <person name="Qu J."/>
            <person name="Song X.-Z."/>
            <person name="Zhang L."/>
            <person name="Thornton R."/>
            <person name="Coyle M."/>
            <person name="Francisco L."/>
            <person name="Jackson L."/>
            <person name="Javaid M."/>
            <person name="Korchina V."/>
            <person name="Kovar C."/>
            <person name="Mata R."/>
            <person name="Mathew T."/>
            <person name="Ngo R."/>
            <person name="Nguyen L."/>
            <person name="Nguyen N."/>
            <person name="Okwuonu G."/>
            <person name="Ongeri F."/>
            <person name="Pham C."/>
            <person name="Simmons D."/>
            <person name="Wilczek-Boney K."/>
            <person name="Hale W."/>
            <person name="Jakkamsetti A."/>
            <person name="Pham P."/>
            <person name="Ruth R."/>
            <person name="San Lucas F."/>
            <person name="Warren J."/>
            <person name="Zhang J."/>
            <person name="Zhao Z."/>
            <person name="Zhou C."/>
            <person name="Zhu D."/>
            <person name="Lee S."/>
            <person name="Bess C."/>
            <person name="Blankenburg K."/>
            <person name="Forbes L."/>
            <person name="Fu Q."/>
            <person name="Gubbala S."/>
            <person name="Hirani K."/>
            <person name="Jayaseelan J.C."/>
            <person name="Lara F."/>
            <person name="Munidasa M."/>
            <person name="Palculict T."/>
            <person name="Patil S."/>
            <person name="Pu L.-L."/>
            <person name="Saada N."/>
            <person name="Tang L."/>
            <person name="Weissenberger G."/>
            <person name="Zhu Y."/>
            <person name="Hemphill L."/>
            <person name="Shang Y."/>
            <person name="Youmans B."/>
            <person name="Ayvaz T."/>
            <person name="Ross M."/>
            <person name="Santibanez J."/>
            <person name="Aqrawi P."/>
            <person name="Gross S."/>
            <person name="Joshi V."/>
            <person name="Fowler G."/>
            <person name="Nazareth L."/>
            <person name="Reid J."/>
            <person name="Worley K."/>
            <person name="Petrosino J."/>
            <person name="Highlander S."/>
            <person name="Gibbs R."/>
        </authorList>
    </citation>
    <scope>NUCLEOTIDE SEQUENCE [LARGE SCALE GENOMIC DNA]</scope>
    <source>
        <strain evidence="5 6">ATCC 33394</strain>
    </source>
</reference>
<dbReference type="PANTHER" id="PTHR44196:SF1">
    <property type="entry name" value="DEHYDROGENASE_REDUCTASE SDR FAMILY MEMBER 7B"/>
    <property type="match status" value="1"/>
</dbReference>
<dbReference type="EMBL" id="AEWV01000008">
    <property type="protein sequence ID" value="EGC18048.1"/>
    <property type="molecule type" value="Genomic_DNA"/>
</dbReference>
<dbReference type="HOGENOM" id="CLU_010194_2_6_4"/>
<name>F0EXL7_9NEIS</name>
<dbReference type="Gene3D" id="3.40.50.720">
    <property type="entry name" value="NAD(P)-binding Rossmann-like Domain"/>
    <property type="match status" value="1"/>
</dbReference>
<dbReference type="AlphaFoldDB" id="F0EXL7"/>
<dbReference type="InterPro" id="IPR002347">
    <property type="entry name" value="SDR_fam"/>
</dbReference>
<evidence type="ECO:0000256" key="1">
    <source>
        <dbReference type="ARBA" id="ARBA00006484"/>
    </source>
</evidence>
<evidence type="ECO:0000256" key="3">
    <source>
        <dbReference type="RuleBase" id="RU000363"/>
    </source>
</evidence>
<evidence type="ECO:0000259" key="4">
    <source>
        <dbReference type="SMART" id="SM00822"/>
    </source>
</evidence>
<dbReference type="STRING" id="888741.HMPREF9098_0601"/>
<protein>
    <submittedName>
        <fullName evidence="5">Oxidoreductase, short chain dehydrogenase/reductase family protein</fullName>
        <ecNumber evidence="5">1.1.1.100</ecNumber>
    </submittedName>
</protein>
<dbReference type="SUPFAM" id="SSF51735">
    <property type="entry name" value="NAD(P)-binding Rossmann-fold domains"/>
    <property type="match status" value="1"/>
</dbReference>
<accession>F0EXL7</accession>
<dbReference type="PANTHER" id="PTHR44196">
    <property type="entry name" value="DEHYDROGENASE/REDUCTASE SDR FAMILY MEMBER 7B"/>
    <property type="match status" value="1"/>
</dbReference>
<dbReference type="Pfam" id="PF00106">
    <property type="entry name" value="adh_short"/>
    <property type="match status" value="1"/>
</dbReference>
<dbReference type="InterPro" id="IPR036291">
    <property type="entry name" value="NAD(P)-bd_dom_sf"/>
</dbReference>
<evidence type="ECO:0000313" key="6">
    <source>
        <dbReference type="Proteomes" id="UP000004088"/>
    </source>
</evidence>
<evidence type="ECO:0000256" key="2">
    <source>
        <dbReference type="ARBA" id="ARBA00023002"/>
    </source>
</evidence>
<dbReference type="PROSITE" id="PS00061">
    <property type="entry name" value="ADH_SHORT"/>
    <property type="match status" value="1"/>
</dbReference>
<sequence>MHTFFNIPNPKVQAAFWPFCRPSKAACTPKQGLPMTPTQHTVLITGGATGIGFALAKKFHAAGNRVILVGRREDVLRQAVEQLSGSLHDNGARCGYAVADVSQAEDRARLAAQFPETGILINNAGIQFTKRLDEQTDDEIAQEIAVNLTAPVQLTRAFLPVLAGKPQAAVINVSSGLAVVPKETCAVYCATKAALHSFSQVLRWQLENSGIRVFEILPPMVATPMSKGKGHAHLKISPDELADEFWRDFERNRFESMIGKTKWLYWINRFSARLGQRIMRKGL</sequence>
<evidence type="ECO:0000313" key="5">
    <source>
        <dbReference type="EMBL" id="EGC18048.1"/>
    </source>
</evidence>
<comment type="caution">
    <text evidence="5">The sequence shown here is derived from an EMBL/GenBank/DDBJ whole genome shotgun (WGS) entry which is preliminary data.</text>
</comment>
<proteinExistence type="inferred from homology"/>
<dbReference type="PRINTS" id="PR00081">
    <property type="entry name" value="GDHRDH"/>
</dbReference>
<dbReference type="EC" id="1.1.1.100" evidence="5"/>
<dbReference type="InterPro" id="IPR020904">
    <property type="entry name" value="Sc_DH/Rdtase_CS"/>
</dbReference>
<dbReference type="GO" id="GO:0004316">
    <property type="term" value="F:3-oxoacyl-[acyl-carrier-protein] reductase (NADPH) activity"/>
    <property type="evidence" value="ECO:0007669"/>
    <property type="project" value="UniProtKB-EC"/>
</dbReference>